<gene>
    <name evidence="2" type="ORF">PBRASI_LOCUS5460</name>
</gene>
<comment type="caution">
    <text evidence="2">The sequence shown here is derived from an EMBL/GenBank/DDBJ whole genome shotgun (WGS) entry which is preliminary data.</text>
</comment>
<protein>
    <submittedName>
        <fullName evidence="2">9345_t:CDS:1</fullName>
    </submittedName>
</protein>
<dbReference type="AlphaFoldDB" id="A0A9N9FV45"/>
<evidence type="ECO:0000313" key="3">
    <source>
        <dbReference type="Proteomes" id="UP000789739"/>
    </source>
</evidence>
<evidence type="ECO:0000313" key="2">
    <source>
        <dbReference type="EMBL" id="CAG8558432.1"/>
    </source>
</evidence>
<feature type="domain" description="GIY-YIG" evidence="1">
    <location>
        <begin position="7"/>
        <end position="90"/>
    </location>
</feature>
<dbReference type="Pfam" id="PF01541">
    <property type="entry name" value="GIY-YIG"/>
    <property type="match status" value="1"/>
</dbReference>
<keyword evidence="3" id="KW-1185">Reference proteome</keyword>
<dbReference type="Gene3D" id="3.40.1440.10">
    <property type="entry name" value="GIY-YIG endonuclease"/>
    <property type="match status" value="1"/>
</dbReference>
<sequence length="186" mass="21507">MGNNPKIISGVYILQKVLKSKAHIGVTGNLSHRLAQHNHEAYGCNEAGYLGGKWRPVLAITGFDTHIEAENFEALLRDRVQANITTRHEVDECRGGTPTGVLKRILTARHLLRDEKDEKWEMRRTNRKYILYWMIDDELQLEQMRKGWGTKDRVVVHEDLDPKVLTEHKPAPRIAGKKFFKEKTEK</sequence>
<dbReference type="InterPro" id="IPR035901">
    <property type="entry name" value="GIY-YIG_endonuc_sf"/>
</dbReference>
<dbReference type="EMBL" id="CAJVPI010000639">
    <property type="protein sequence ID" value="CAG8558432.1"/>
    <property type="molecule type" value="Genomic_DNA"/>
</dbReference>
<dbReference type="InterPro" id="IPR000305">
    <property type="entry name" value="GIY-YIG_endonuc"/>
</dbReference>
<organism evidence="2 3">
    <name type="scientific">Paraglomus brasilianum</name>
    <dbReference type="NCBI Taxonomy" id="144538"/>
    <lineage>
        <taxon>Eukaryota</taxon>
        <taxon>Fungi</taxon>
        <taxon>Fungi incertae sedis</taxon>
        <taxon>Mucoromycota</taxon>
        <taxon>Glomeromycotina</taxon>
        <taxon>Glomeromycetes</taxon>
        <taxon>Paraglomerales</taxon>
        <taxon>Paraglomeraceae</taxon>
        <taxon>Paraglomus</taxon>
    </lineage>
</organism>
<dbReference type="PROSITE" id="PS50164">
    <property type="entry name" value="GIY_YIG"/>
    <property type="match status" value="1"/>
</dbReference>
<reference evidence="2" key="1">
    <citation type="submission" date="2021-06" db="EMBL/GenBank/DDBJ databases">
        <authorList>
            <person name="Kallberg Y."/>
            <person name="Tangrot J."/>
            <person name="Rosling A."/>
        </authorList>
    </citation>
    <scope>NUCLEOTIDE SEQUENCE</scope>
    <source>
        <strain evidence="2">BR232B</strain>
    </source>
</reference>
<dbReference type="Proteomes" id="UP000789739">
    <property type="component" value="Unassembled WGS sequence"/>
</dbReference>
<evidence type="ECO:0000259" key="1">
    <source>
        <dbReference type="PROSITE" id="PS50164"/>
    </source>
</evidence>
<proteinExistence type="predicted"/>
<name>A0A9N9FV45_9GLOM</name>
<accession>A0A9N9FV45</accession>